<keyword evidence="1" id="KW-0812">Transmembrane</keyword>
<evidence type="ECO:0000313" key="3">
    <source>
        <dbReference type="Proteomes" id="UP000183206"/>
    </source>
</evidence>
<reference evidence="2 3" key="1">
    <citation type="journal article" date="2016" name="Environ. Microbiol.">
        <title>Genomic resolution of a cold subsurface aquifer community provides metabolic insights for novel microbes adapted to high CO concentrations.</title>
        <authorList>
            <person name="Probst A.J."/>
            <person name="Castelle C.J."/>
            <person name="Singh A."/>
            <person name="Brown C.T."/>
            <person name="Anantharaman K."/>
            <person name="Sharon I."/>
            <person name="Hug L.A."/>
            <person name="Burstein D."/>
            <person name="Emerson J.B."/>
            <person name="Thomas B.C."/>
            <person name="Banfield J.F."/>
        </authorList>
    </citation>
    <scope>NUCLEOTIDE SEQUENCE [LARGE SCALE GENOMIC DNA]</scope>
    <source>
        <strain evidence="2">CG1_02_47_685</strain>
    </source>
</reference>
<evidence type="ECO:0000256" key="1">
    <source>
        <dbReference type="SAM" id="Phobius"/>
    </source>
</evidence>
<gene>
    <name evidence="2" type="ORF">AUJ44_02515</name>
</gene>
<dbReference type="Proteomes" id="UP000183206">
    <property type="component" value="Unassembled WGS sequence"/>
</dbReference>
<name>A0A1J4VCT6_9BACT</name>
<feature type="transmembrane region" description="Helical" evidence="1">
    <location>
        <begin position="6"/>
        <end position="25"/>
    </location>
</feature>
<feature type="transmembrane region" description="Helical" evidence="1">
    <location>
        <begin position="73"/>
        <end position="96"/>
    </location>
</feature>
<keyword evidence="1" id="KW-1133">Transmembrane helix</keyword>
<proteinExistence type="predicted"/>
<dbReference type="EMBL" id="MNVO01000041">
    <property type="protein sequence ID" value="OIO32358.1"/>
    <property type="molecule type" value="Genomic_DNA"/>
</dbReference>
<comment type="caution">
    <text evidence="2">The sequence shown here is derived from an EMBL/GenBank/DDBJ whole genome shotgun (WGS) entry which is preliminary data.</text>
</comment>
<sequence length="102" mass="11169">MSKNPFVNALAAMAYITVVASVLYYGSKAITPVDGVIIPISFLSLFVLSAALMGYFFLYQPIQLFLADRQKEATWLFLTTVAIFACITGAMVLILLHDSITI</sequence>
<accession>A0A1J4VCT6</accession>
<keyword evidence="1" id="KW-0472">Membrane</keyword>
<dbReference type="AlphaFoldDB" id="A0A1J4VCT6"/>
<dbReference type="STRING" id="1805282.AUJ44_02515"/>
<evidence type="ECO:0000313" key="2">
    <source>
        <dbReference type="EMBL" id="OIO32358.1"/>
    </source>
</evidence>
<organism evidence="2 3">
    <name type="scientific">Candidatus Nomurabacteria bacterium CG1_02_47_685</name>
    <dbReference type="NCBI Taxonomy" id="1805282"/>
    <lineage>
        <taxon>Bacteria</taxon>
        <taxon>Candidatus Nomuraibacteriota</taxon>
    </lineage>
</organism>
<feature type="transmembrane region" description="Helical" evidence="1">
    <location>
        <begin position="37"/>
        <end position="58"/>
    </location>
</feature>
<protein>
    <submittedName>
        <fullName evidence="2">Uncharacterized protein</fullName>
    </submittedName>
</protein>